<feature type="region of interest" description="Disordered" evidence="1">
    <location>
        <begin position="277"/>
        <end position="319"/>
    </location>
</feature>
<sequence>MGVSEAVADKKHKTSKYPLKVRDEENIINAFDPAGVSSVEFDMACIASSDEVLAHVCQAIHTDFTPTWELVIVTSGGNVIQEQKAHHACVYSTLVHDRRAKATVLLGDSKEEHELRSRKFTLDIDLTTFSKMIIAVAKKMYGDSEGDEFKLCFMTEGGNTKVLFRTSIKRSATCQPGVVRAKEHGALSDGHGVFVLRQRSIMRAVQGKDTKKGHWRSKLKNQKKSLPDFKGTLLRQPKKKGKAAESHVQVQTETSLQLDSTSQDKTYDDNITLNKAYNSNAQEKQPTNEQGYKDNAIRKHHSTTRQTINSAATPKAMTG</sequence>
<dbReference type="AlphaFoldDB" id="A0A0L0G3U8"/>
<evidence type="ECO:0000313" key="3">
    <source>
        <dbReference type="Proteomes" id="UP000054560"/>
    </source>
</evidence>
<dbReference type="Proteomes" id="UP000054560">
    <property type="component" value="Unassembled WGS sequence"/>
</dbReference>
<protein>
    <submittedName>
        <fullName evidence="2">Uncharacterized protein</fullName>
    </submittedName>
</protein>
<reference evidence="2 3" key="1">
    <citation type="submission" date="2011-02" db="EMBL/GenBank/DDBJ databases">
        <title>The Genome Sequence of Sphaeroforma arctica JP610.</title>
        <authorList>
            <consortium name="The Broad Institute Genome Sequencing Platform"/>
            <person name="Russ C."/>
            <person name="Cuomo C."/>
            <person name="Young S.K."/>
            <person name="Zeng Q."/>
            <person name="Gargeya S."/>
            <person name="Alvarado L."/>
            <person name="Berlin A."/>
            <person name="Chapman S.B."/>
            <person name="Chen Z."/>
            <person name="Freedman E."/>
            <person name="Gellesch M."/>
            <person name="Goldberg J."/>
            <person name="Griggs A."/>
            <person name="Gujja S."/>
            <person name="Heilman E."/>
            <person name="Heiman D."/>
            <person name="Howarth C."/>
            <person name="Mehta T."/>
            <person name="Neiman D."/>
            <person name="Pearson M."/>
            <person name="Roberts A."/>
            <person name="Saif S."/>
            <person name="Shea T."/>
            <person name="Shenoy N."/>
            <person name="Sisk P."/>
            <person name="Stolte C."/>
            <person name="Sykes S."/>
            <person name="White J."/>
            <person name="Yandava C."/>
            <person name="Burger G."/>
            <person name="Gray M.W."/>
            <person name="Holland P.W.H."/>
            <person name="King N."/>
            <person name="Lang F.B.F."/>
            <person name="Roger A.J."/>
            <person name="Ruiz-Trillo I."/>
            <person name="Haas B."/>
            <person name="Nusbaum C."/>
            <person name="Birren B."/>
        </authorList>
    </citation>
    <scope>NUCLEOTIDE SEQUENCE [LARGE SCALE GENOMIC DNA]</scope>
    <source>
        <strain evidence="2 3">JP610</strain>
    </source>
</reference>
<feature type="region of interest" description="Disordered" evidence="1">
    <location>
        <begin position="205"/>
        <end position="265"/>
    </location>
</feature>
<dbReference type="EMBL" id="KQ241882">
    <property type="protein sequence ID" value="KNC82893.1"/>
    <property type="molecule type" value="Genomic_DNA"/>
</dbReference>
<organism evidence="2 3">
    <name type="scientific">Sphaeroforma arctica JP610</name>
    <dbReference type="NCBI Taxonomy" id="667725"/>
    <lineage>
        <taxon>Eukaryota</taxon>
        <taxon>Ichthyosporea</taxon>
        <taxon>Ichthyophonida</taxon>
        <taxon>Sphaeroforma</taxon>
    </lineage>
</organism>
<feature type="compositionally biased region" description="Polar residues" evidence="1">
    <location>
        <begin position="248"/>
        <end position="265"/>
    </location>
</feature>
<name>A0A0L0G3U8_9EUKA</name>
<gene>
    <name evidence="2" type="ORF">SARC_04836</name>
</gene>
<evidence type="ECO:0000313" key="2">
    <source>
        <dbReference type="EMBL" id="KNC82893.1"/>
    </source>
</evidence>
<dbReference type="GeneID" id="25905340"/>
<evidence type="ECO:0000256" key="1">
    <source>
        <dbReference type="SAM" id="MobiDB-lite"/>
    </source>
</evidence>
<dbReference type="RefSeq" id="XP_014156795.1">
    <property type="nucleotide sequence ID" value="XM_014301320.1"/>
</dbReference>
<feature type="compositionally biased region" description="Polar residues" evidence="1">
    <location>
        <begin position="277"/>
        <end position="290"/>
    </location>
</feature>
<accession>A0A0L0G3U8</accession>
<keyword evidence="3" id="KW-1185">Reference proteome</keyword>
<proteinExistence type="predicted"/>
<feature type="compositionally biased region" description="Basic residues" evidence="1">
    <location>
        <begin position="213"/>
        <end position="223"/>
    </location>
</feature>